<keyword evidence="1" id="KW-0472">Membrane</keyword>
<proteinExistence type="predicted"/>
<protein>
    <submittedName>
        <fullName evidence="2">Firmicu-CTERM sorting domain-containing protein</fullName>
    </submittedName>
</protein>
<evidence type="ECO:0000313" key="2">
    <source>
        <dbReference type="EMBL" id="RXU82487.1"/>
    </source>
</evidence>
<dbReference type="NCBIfam" id="TIGR04145">
    <property type="entry name" value="Firmicu_CTERM"/>
    <property type="match status" value="1"/>
</dbReference>
<organism evidence="2 3">
    <name type="scientific">Enterococcus faecium</name>
    <name type="common">Streptococcus faecium</name>
    <dbReference type="NCBI Taxonomy" id="1352"/>
    <lineage>
        <taxon>Bacteria</taxon>
        <taxon>Bacillati</taxon>
        <taxon>Bacillota</taxon>
        <taxon>Bacilli</taxon>
        <taxon>Lactobacillales</taxon>
        <taxon>Enterococcaceae</taxon>
        <taxon>Enterococcus</taxon>
    </lineage>
</organism>
<gene>
    <name evidence="2" type="ORF">CYQ77_13875</name>
</gene>
<sequence>MFFSYENGQNIKYASLVTDDKNLYFCLDMAPEGHNYRNLQPSGHRLTIGNKVYWMTFINVFNSEDLSVIGQTKDVQVNFWAEDNTVNLTIPGKLTRVKTNYSATSYSDTVEVAAPFEQLKVEATSSQTITYSNNNLGQQMISVAGGSTGPWILAGIAAVIVGYSLWKKEKSQKIKIKNLLSRIS</sequence>
<keyword evidence="1" id="KW-1133">Transmembrane helix</keyword>
<evidence type="ECO:0000313" key="3">
    <source>
        <dbReference type="Proteomes" id="UP000289562"/>
    </source>
</evidence>
<comment type="caution">
    <text evidence="2">The sequence shown here is derived from an EMBL/GenBank/DDBJ whole genome shotgun (WGS) entry which is preliminary data.</text>
</comment>
<feature type="transmembrane region" description="Helical" evidence="1">
    <location>
        <begin position="148"/>
        <end position="166"/>
    </location>
</feature>
<dbReference type="Proteomes" id="UP000289562">
    <property type="component" value="Unassembled WGS sequence"/>
</dbReference>
<dbReference type="AlphaFoldDB" id="A0A2S7M910"/>
<name>A0A2S7M910_ENTFC</name>
<reference evidence="2 3" key="1">
    <citation type="submission" date="2017-12" db="EMBL/GenBank/DDBJ databases">
        <title>A pool of 800 enterococci isolated from chicken carcass rinse samples from New Zealand.</title>
        <authorList>
            <person name="Zhang J."/>
            <person name="Rogers L."/>
            <person name="Midwinter A."/>
            <person name="French N."/>
        </authorList>
    </citation>
    <scope>NUCLEOTIDE SEQUENCE [LARGE SCALE GENOMIC DNA]</scope>
    <source>
        <strain evidence="2 3">EN697</strain>
    </source>
</reference>
<evidence type="ECO:0000256" key="1">
    <source>
        <dbReference type="SAM" id="Phobius"/>
    </source>
</evidence>
<keyword evidence="1" id="KW-0812">Transmembrane</keyword>
<dbReference type="InterPro" id="IPR026409">
    <property type="entry name" value="Firmicu_CTERM"/>
</dbReference>
<accession>A0A2S7M910</accession>
<dbReference type="EMBL" id="PJVH01000101">
    <property type="protein sequence ID" value="RXU82487.1"/>
    <property type="molecule type" value="Genomic_DNA"/>
</dbReference>